<dbReference type="SUPFAM" id="SSF53474">
    <property type="entry name" value="alpha/beta-Hydrolases"/>
    <property type="match status" value="1"/>
</dbReference>
<evidence type="ECO:0000313" key="1">
    <source>
        <dbReference type="Proteomes" id="UP000095280"/>
    </source>
</evidence>
<dbReference type="Proteomes" id="UP000095280">
    <property type="component" value="Unplaced"/>
</dbReference>
<dbReference type="InterPro" id="IPR029058">
    <property type="entry name" value="AB_hydrolase_fold"/>
</dbReference>
<dbReference type="PANTHER" id="PTHR47668:SF1">
    <property type="entry name" value="DIENELACTONE HYDROLASE DOMAIN-CONTAINING PROTEIN-RELATED"/>
    <property type="match status" value="1"/>
</dbReference>
<dbReference type="AlphaFoldDB" id="A0A1I8FCE6"/>
<dbReference type="WBParaSite" id="maker-unitig_29214-snap-gene-0.2-mRNA-1">
    <property type="protein sequence ID" value="maker-unitig_29214-snap-gene-0.2-mRNA-1"/>
    <property type="gene ID" value="maker-unitig_29214-snap-gene-0.2"/>
</dbReference>
<accession>A0A1I8FCE6</accession>
<evidence type="ECO:0000313" key="2">
    <source>
        <dbReference type="WBParaSite" id="maker-unitig_29214-snap-gene-0.2-mRNA-1"/>
    </source>
</evidence>
<reference evidence="2" key="1">
    <citation type="submission" date="2016-11" db="UniProtKB">
        <authorList>
            <consortium name="WormBaseParasite"/>
        </authorList>
    </citation>
    <scope>IDENTIFICATION</scope>
</reference>
<dbReference type="Gene3D" id="3.40.50.1820">
    <property type="entry name" value="alpha/beta hydrolase"/>
    <property type="match status" value="1"/>
</dbReference>
<dbReference type="PANTHER" id="PTHR47668">
    <property type="entry name" value="DIENELACTONE HYDROLASE FAMILY PROTEIN (AFU_ORTHOLOGUE AFUA_6G01940)"/>
    <property type="match status" value="1"/>
</dbReference>
<sequence length="298" mass="32364">VCHGSPNVDAEGLNLLVRYVRANYRHLSTVPNSDLVDNGIATFLPLVPKPSRDETKAWMRQRLKHALAPQSTVQRAGQQQGAVATSKLLPVVSQRVLLFTRKICLSNAMATEVCCSSGSPSNNSNSGSGSIVTDSGVRNYITGSGKGRGLVLIHDIFGLDIGQTRQFADDLAAKAEATVVMPDLFHGGEAWSLARFPPPDKTEFGNWLSTTANADKAVKAILGPDDAIALLPASDDPDMQKLLEELRDQPFYSRCVHRRYDGVSHGFCAARGDRNDAKQMEKILDARDTLAKFFIDNA</sequence>
<protein>
    <submittedName>
        <fullName evidence="2">DLH domain-containing protein</fullName>
    </submittedName>
</protein>
<proteinExistence type="predicted"/>
<organism evidence="1 2">
    <name type="scientific">Macrostomum lignano</name>
    <dbReference type="NCBI Taxonomy" id="282301"/>
    <lineage>
        <taxon>Eukaryota</taxon>
        <taxon>Metazoa</taxon>
        <taxon>Spiralia</taxon>
        <taxon>Lophotrochozoa</taxon>
        <taxon>Platyhelminthes</taxon>
        <taxon>Rhabditophora</taxon>
        <taxon>Macrostomorpha</taxon>
        <taxon>Macrostomida</taxon>
        <taxon>Macrostomidae</taxon>
        <taxon>Macrostomum</taxon>
    </lineage>
</organism>
<name>A0A1I8FCE6_9PLAT</name>
<keyword evidence="1" id="KW-1185">Reference proteome</keyword>